<organism evidence="2 3">
    <name type="scientific">Sarocladium strictum</name>
    <name type="common">Black bundle disease fungus</name>
    <name type="synonym">Acremonium strictum</name>
    <dbReference type="NCBI Taxonomy" id="5046"/>
    <lineage>
        <taxon>Eukaryota</taxon>
        <taxon>Fungi</taxon>
        <taxon>Dikarya</taxon>
        <taxon>Ascomycota</taxon>
        <taxon>Pezizomycotina</taxon>
        <taxon>Sordariomycetes</taxon>
        <taxon>Hypocreomycetidae</taxon>
        <taxon>Hypocreales</taxon>
        <taxon>Sarocladiaceae</taxon>
        <taxon>Sarocladium</taxon>
    </lineage>
</organism>
<reference evidence="2" key="1">
    <citation type="submission" date="2022-10" db="EMBL/GenBank/DDBJ databases">
        <title>Determination and structural analysis of whole genome sequence of Sarocladium strictum F4-1.</title>
        <authorList>
            <person name="Hu L."/>
            <person name="Jiang Y."/>
        </authorList>
    </citation>
    <scope>NUCLEOTIDE SEQUENCE</scope>
    <source>
        <strain evidence="2">F4-1</strain>
    </source>
</reference>
<sequence>MRFLSAIAALLTAASPVSSQSDPPQQFNQWCGKYYEQGAPNVIPAGRLEEPPQSQVPLLDLRVSPRHSIYVGSESRAELIIDAAISSIHGEPFHPCQGPKCKGPGGNKTGKLTVVVETEGVQLVNAVVDIDTSDNLLPFDSSALEPRSKPYVLTLTATIKDPAQNKNKHTATAELFYLPDKQDGSVVKIDYLYGALLVRKKNTSGKFKPFFSYGFYNNYSGYLNDSVENIEAYIDSGYTAAHPVPGGDLDPMTWLFGNMDRLGLMSQFDMRHTWKNQSALEWQVEHVRDEPALLTWYTGDEADGWQEPFEAVANAYDQIVALDRYHPVASALNCQNYFFQEYTTGVDIVMTDPYPVSINATWSVRWDTPVNDTFGNCGCDNCRGSLMDVADRMDDMLTYRRWVGGVHARKPIWAVPQNFGAETYWSREPTGPETMVMDVLMFNHGAKGRMAWIHPVSDAMAAATATVAQAVTVSPVVDFFTGANAVKILSGNDGGVDVAYWQLGGRLLIGLANPHEQDLGQVKIELPSQFSVSQIAATPLGNITWALEGGKTKKRKLVAEVVKGLATAYVVLE</sequence>
<gene>
    <name evidence="2" type="ORF">NLU13_6701</name>
</gene>
<evidence type="ECO:0000256" key="1">
    <source>
        <dbReference type="SAM" id="SignalP"/>
    </source>
</evidence>
<dbReference type="EMBL" id="JAPDFR010000006">
    <property type="protein sequence ID" value="KAK0385521.1"/>
    <property type="molecule type" value="Genomic_DNA"/>
</dbReference>
<accession>A0AA39GE61</accession>
<evidence type="ECO:0000313" key="3">
    <source>
        <dbReference type="Proteomes" id="UP001175261"/>
    </source>
</evidence>
<dbReference type="AlphaFoldDB" id="A0AA39GE61"/>
<feature type="signal peptide" evidence="1">
    <location>
        <begin position="1"/>
        <end position="19"/>
    </location>
</feature>
<proteinExistence type="predicted"/>
<dbReference type="SUPFAM" id="SSF51445">
    <property type="entry name" value="(Trans)glycosidases"/>
    <property type="match status" value="1"/>
</dbReference>
<keyword evidence="1" id="KW-0732">Signal</keyword>
<protein>
    <submittedName>
        <fullName evidence="2">Uncharacterized protein</fullName>
    </submittedName>
</protein>
<evidence type="ECO:0000313" key="2">
    <source>
        <dbReference type="EMBL" id="KAK0385521.1"/>
    </source>
</evidence>
<comment type="caution">
    <text evidence="2">The sequence shown here is derived from an EMBL/GenBank/DDBJ whole genome shotgun (WGS) entry which is preliminary data.</text>
</comment>
<name>A0AA39GE61_SARSR</name>
<dbReference type="Gene3D" id="3.20.20.80">
    <property type="entry name" value="Glycosidases"/>
    <property type="match status" value="1"/>
</dbReference>
<dbReference type="InterPro" id="IPR017853">
    <property type="entry name" value="GH"/>
</dbReference>
<feature type="chain" id="PRO_5041255162" evidence="1">
    <location>
        <begin position="20"/>
        <end position="573"/>
    </location>
</feature>
<keyword evidence="3" id="KW-1185">Reference proteome</keyword>
<dbReference type="Proteomes" id="UP001175261">
    <property type="component" value="Unassembled WGS sequence"/>
</dbReference>